<dbReference type="Proteomes" id="UP000492821">
    <property type="component" value="Unassembled WGS sequence"/>
</dbReference>
<keyword evidence="1" id="KW-1185">Reference proteome</keyword>
<proteinExistence type="predicted"/>
<dbReference type="AlphaFoldDB" id="A0A7E4VQX4"/>
<dbReference type="WBParaSite" id="Pan_g23584.t1">
    <property type="protein sequence ID" value="Pan_g23584.t1"/>
    <property type="gene ID" value="Pan_g23584"/>
</dbReference>
<evidence type="ECO:0000313" key="1">
    <source>
        <dbReference type="Proteomes" id="UP000492821"/>
    </source>
</evidence>
<reference evidence="2" key="2">
    <citation type="submission" date="2020-10" db="UniProtKB">
        <authorList>
            <consortium name="WormBaseParasite"/>
        </authorList>
    </citation>
    <scope>IDENTIFICATION</scope>
</reference>
<evidence type="ECO:0000313" key="2">
    <source>
        <dbReference type="WBParaSite" id="Pan_g23584.t1"/>
    </source>
</evidence>
<accession>A0A7E4VQX4</accession>
<name>A0A7E4VQX4_PANRE</name>
<protein>
    <submittedName>
        <fullName evidence="2">F-box domain-containing protein</fullName>
    </submittedName>
</protein>
<organism evidence="1 2">
    <name type="scientific">Panagrellus redivivus</name>
    <name type="common">Microworm</name>
    <dbReference type="NCBI Taxonomy" id="6233"/>
    <lineage>
        <taxon>Eukaryota</taxon>
        <taxon>Metazoa</taxon>
        <taxon>Ecdysozoa</taxon>
        <taxon>Nematoda</taxon>
        <taxon>Chromadorea</taxon>
        <taxon>Rhabditida</taxon>
        <taxon>Tylenchina</taxon>
        <taxon>Panagrolaimomorpha</taxon>
        <taxon>Panagrolaimoidea</taxon>
        <taxon>Panagrolaimidae</taxon>
        <taxon>Panagrellus</taxon>
    </lineage>
</organism>
<reference evidence="1" key="1">
    <citation type="journal article" date="2013" name="Genetics">
        <title>The draft genome and transcriptome of Panagrellus redivivus are shaped by the harsh demands of a free-living lifestyle.</title>
        <authorList>
            <person name="Srinivasan J."/>
            <person name="Dillman A.R."/>
            <person name="Macchietto M.G."/>
            <person name="Heikkinen L."/>
            <person name="Lakso M."/>
            <person name="Fracchia K.M."/>
            <person name="Antoshechkin I."/>
            <person name="Mortazavi A."/>
            <person name="Wong G."/>
            <person name="Sternberg P.W."/>
        </authorList>
    </citation>
    <scope>NUCLEOTIDE SEQUENCE [LARGE SCALE GENOMIC DNA]</scope>
    <source>
        <strain evidence="1">MT8872</strain>
    </source>
</reference>
<sequence length="276" mass="32075">MPYPILTLPYPFAQRLCQLLTPEELENLQTAAAHEIGQLKPIVQSMRSKLVIFYAINSKVVMNLVNHSIRTSVYKTSYLKCDVLGFHQLNESMFKKSNFSHLYFKAKKLGFWGCDISITFLKTVALMIPAIHQLNQLDLSFSQRIDEAIKLPFIFHYFPNLLCFKTSRAYKGWVNDLLDLNIGGLSFFYIKHTNFDELFSFKAEQLYNFIQKQQSKFMISINYKYSADANTTEIKRSIVTLLKPKFQIVKKGVGKIELNIASTPFNQEQLRFDYKT</sequence>